<keyword evidence="3" id="KW-0815">Transposition</keyword>
<evidence type="ECO:0000259" key="6">
    <source>
        <dbReference type="PROSITE" id="PS50994"/>
    </source>
</evidence>
<dbReference type="Pfam" id="PF13936">
    <property type="entry name" value="HTH_38"/>
    <property type="match status" value="1"/>
</dbReference>
<comment type="similarity">
    <text evidence="2">Belongs to the transposase IS30 family.</text>
</comment>
<dbReference type="Proteomes" id="UP000053398">
    <property type="component" value="Unassembled WGS sequence"/>
</dbReference>
<evidence type="ECO:0000313" key="8">
    <source>
        <dbReference type="Proteomes" id="UP000053398"/>
    </source>
</evidence>
<organism evidence="7 8">
    <name type="scientific">Streptomyces corchorusii</name>
    <name type="common">Streptomyces chibaensis</name>
    <dbReference type="NCBI Taxonomy" id="1903"/>
    <lineage>
        <taxon>Bacteria</taxon>
        <taxon>Bacillati</taxon>
        <taxon>Actinomycetota</taxon>
        <taxon>Actinomycetes</taxon>
        <taxon>Kitasatosporales</taxon>
        <taxon>Streptomycetaceae</taxon>
        <taxon>Streptomyces</taxon>
    </lineage>
</organism>
<dbReference type="PANTHER" id="PTHR10948">
    <property type="entry name" value="TRANSPOSASE"/>
    <property type="match status" value="1"/>
</dbReference>
<accession>A0A117Q8V3</accession>
<name>A0A117Q8V3_STRCK</name>
<dbReference type="PROSITE" id="PS01043">
    <property type="entry name" value="TRANSPOSASE_IS30"/>
    <property type="match status" value="1"/>
</dbReference>
<dbReference type="InterPro" id="IPR051917">
    <property type="entry name" value="Transposase-Integrase"/>
</dbReference>
<dbReference type="InterPro" id="IPR053392">
    <property type="entry name" value="Transposase_IS30-like"/>
</dbReference>
<dbReference type="AlphaFoldDB" id="A0A117Q8V3"/>
<dbReference type="SUPFAM" id="SSF53098">
    <property type="entry name" value="Ribonuclease H-like"/>
    <property type="match status" value="1"/>
</dbReference>
<dbReference type="InterPro" id="IPR036397">
    <property type="entry name" value="RNaseH_sf"/>
</dbReference>
<dbReference type="GO" id="GO:0003677">
    <property type="term" value="F:DNA binding"/>
    <property type="evidence" value="ECO:0007669"/>
    <property type="project" value="UniProtKB-KW"/>
</dbReference>
<proteinExistence type="inferred from homology"/>
<dbReference type="InterPro" id="IPR012337">
    <property type="entry name" value="RNaseH-like_sf"/>
</dbReference>
<evidence type="ECO:0000256" key="4">
    <source>
        <dbReference type="ARBA" id="ARBA00023125"/>
    </source>
</evidence>
<dbReference type="InterPro" id="IPR001584">
    <property type="entry name" value="Integrase_cat-core"/>
</dbReference>
<dbReference type="InterPro" id="IPR025246">
    <property type="entry name" value="IS30-like_HTH"/>
</dbReference>
<feature type="domain" description="Integrase catalytic" evidence="6">
    <location>
        <begin position="245"/>
        <end position="408"/>
    </location>
</feature>
<dbReference type="RefSeq" id="WP_059267229.1">
    <property type="nucleotide sequence ID" value="NZ_KQ948383.1"/>
</dbReference>
<dbReference type="NCBIfam" id="NF033563">
    <property type="entry name" value="transpos_IS30"/>
    <property type="match status" value="1"/>
</dbReference>
<dbReference type="InterPro" id="IPR001598">
    <property type="entry name" value="Transposase_IS30_CS"/>
</dbReference>
<dbReference type="Gene3D" id="3.30.420.10">
    <property type="entry name" value="Ribonuclease H-like superfamily/Ribonuclease H"/>
    <property type="match status" value="1"/>
</dbReference>
<keyword evidence="4" id="KW-0238">DNA-binding</keyword>
<keyword evidence="8" id="KW-1185">Reference proteome</keyword>
<evidence type="ECO:0000256" key="5">
    <source>
        <dbReference type="ARBA" id="ARBA00023172"/>
    </source>
</evidence>
<evidence type="ECO:0000256" key="2">
    <source>
        <dbReference type="ARBA" id="ARBA00006363"/>
    </source>
</evidence>
<gene>
    <name evidence="7" type="ORF">AQJ11_43875</name>
</gene>
<reference evidence="7 8" key="1">
    <citation type="submission" date="2015-10" db="EMBL/GenBank/DDBJ databases">
        <title>Draft genome sequence of Streptomyces corchorusii DSM 40340, type strain for the species Streptomyces corchorusii.</title>
        <authorList>
            <person name="Ruckert C."/>
            <person name="Winkler A."/>
            <person name="Kalinowski J."/>
            <person name="Kampfer P."/>
            <person name="Glaeser S."/>
        </authorList>
    </citation>
    <scope>NUCLEOTIDE SEQUENCE [LARGE SCALE GENOMIC DNA]</scope>
    <source>
        <strain evidence="7 8">DSM 40340</strain>
    </source>
</reference>
<dbReference type="GO" id="GO:0006313">
    <property type="term" value="P:DNA transposition"/>
    <property type="evidence" value="ECO:0007669"/>
    <property type="project" value="InterPro"/>
</dbReference>
<dbReference type="GO" id="GO:0015074">
    <property type="term" value="P:DNA integration"/>
    <property type="evidence" value="ECO:0007669"/>
    <property type="project" value="InterPro"/>
</dbReference>
<protein>
    <submittedName>
        <fullName evidence="7">Integrase</fullName>
    </submittedName>
</protein>
<comment type="caution">
    <text evidence="7">The sequence shown here is derived from an EMBL/GenBank/DDBJ whole genome shotgun (WGS) entry which is preliminary data.</text>
</comment>
<evidence type="ECO:0000256" key="1">
    <source>
        <dbReference type="ARBA" id="ARBA00002190"/>
    </source>
</evidence>
<comment type="function">
    <text evidence="1">Required for the transposition of the insertion element.</text>
</comment>
<dbReference type="GO" id="GO:0005829">
    <property type="term" value="C:cytosol"/>
    <property type="evidence" value="ECO:0007669"/>
    <property type="project" value="TreeGrafter"/>
</dbReference>
<dbReference type="EMBL" id="LMWP01000075">
    <property type="protein sequence ID" value="KUN15014.1"/>
    <property type="molecule type" value="Genomic_DNA"/>
</dbReference>
<dbReference type="PROSITE" id="PS50994">
    <property type="entry name" value="INTEGRASE"/>
    <property type="match status" value="1"/>
</dbReference>
<evidence type="ECO:0000313" key="7">
    <source>
        <dbReference type="EMBL" id="KUN15014.1"/>
    </source>
</evidence>
<evidence type="ECO:0000256" key="3">
    <source>
        <dbReference type="ARBA" id="ARBA00022578"/>
    </source>
</evidence>
<dbReference type="PANTHER" id="PTHR10948:SF23">
    <property type="entry name" value="TRANSPOSASE INSI FOR INSERTION SEQUENCE ELEMENT IS30A-RELATED"/>
    <property type="match status" value="1"/>
</dbReference>
<dbReference type="GO" id="GO:0004803">
    <property type="term" value="F:transposase activity"/>
    <property type="evidence" value="ECO:0007669"/>
    <property type="project" value="InterPro"/>
</dbReference>
<sequence>MAYQIREDRKPQGRKKLTAERSAYFQLMQQGYSNREACRIVGVSPRPGKVWRNGRHAHKGLAKARPLVYREPSSPGPGRYLRESERIHIADRLREKASVRTIVAELGRSPSTVSREIRRNGTPLRRDGSGWACRPRAARARADACKPCRKPGRIGQNRELRGFIQDRLARRWSPEQICPALRAVFPDRPEMYVTHETLYQALYVQGRGELRWELTRALRTGRVMRRPHRQFYKRQPRMSADMVMISERPAEVADRAVPGRWEGDLIIGKEGKSAIATLVEGSTRYVLLAPLPKDHSAVSTRDALIEAVTSLPQDLKRSLIWDQGSEMAARRAFTIATDIPVYFCAPGSPWQRGSNENTNGLLRQYFPKGTDLSPRSREHLAAVAVELNSRPRKALSWETPAERLQKLLAA</sequence>
<dbReference type="Pfam" id="PF00665">
    <property type="entry name" value="rve"/>
    <property type="match status" value="1"/>
</dbReference>
<keyword evidence="5" id="KW-0233">DNA recombination</keyword>